<comment type="similarity">
    <text evidence="1 2">Belongs to the phospholipid scramblase family.</text>
</comment>
<dbReference type="GO" id="GO:0005886">
    <property type="term" value="C:plasma membrane"/>
    <property type="evidence" value="ECO:0007669"/>
    <property type="project" value="TreeGrafter"/>
</dbReference>
<dbReference type="EMBL" id="RQTK01000501">
    <property type="protein sequence ID" value="RUS78577.1"/>
    <property type="molecule type" value="Genomic_DNA"/>
</dbReference>
<evidence type="ECO:0000313" key="4">
    <source>
        <dbReference type="EMBL" id="RUS78577.1"/>
    </source>
</evidence>
<keyword evidence="2" id="KW-0449">Lipoprotein</keyword>
<comment type="caution">
    <text evidence="4">The sequence shown here is derived from an EMBL/GenBank/DDBJ whole genome shotgun (WGS) entry which is preliminary data.</text>
</comment>
<gene>
    <name evidence="4" type="ORF">EGW08_013645</name>
</gene>
<evidence type="ECO:0000313" key="5">
    <source>
        <dbReference type="Proteomes" id="UP000271974"/>
    </source>
</evidence>
<feature type="compositionally biased region" description="Low complexity" evidence="3">
    <location>
        <begin position="48"/>
        <end position="58"/>
    </location>
</feature>
<name>A0A3S0ZMQ2_ELYCH</name>
<comment type="cofactor">
    <cofactor evidence="2">
        <name>Ca(2+)</name>
        <dbReference type="ChEBI" id="CHEBI:29108"/>
    </cofactor>
</comment>
<dbReference type="GO" id="GO:0017128">
    <property type="term" value="F:phospholipid scramblase activity"/>
    <property type="evidence" value="ECO:0007669"/>
    <property type="project" value="InterPro"/>
</dbReference>
<dbReference type="Proteomes" id="UP000271974">
    <property type="component" value="Unassembled WGS sequence"/>
</dbReference>
<dbReference type="Pfam" id="PF03803">
    <property type="entry name" value="Scramblase"/>
    <property type="match status" value="1"/>
</dbReference>
<sequence>MSHAPVSNQPQTVPQPMQPGYGGQGAYGQPHTIQPGYGHPPPGGQPGYGQAHGMQPGYGHPPPPYSQPGSGAPGYGGPPLPPGYAAGGMGPPPEMWMPVVQSIPDCPKGLEYLTKLDQVLVKQKTHMLEVFLDWECSNKYKILNNQGQQCYYAFEKSNVMCRQCCGPNRKFKIHVADNNKQTIFSLKRPFKCFNRQK</sequence>
<reference evidence="4 5" key="1">
    <citation type="submission" date="2019-01" db="EMBL/GenBank/DDBJ databases">
        <title>A draft genome assembly of the solar-powered sea slug Elysia chlorotica.</title>
        <authorList>
            <person name="Cai H."/>
            <person name="Li Q."/>
            <person name="Fang X."/>
            <person name="Li J."/>
            <person name="Curtis N.E."/>
            <person name="Altenburger A."/>
            <person name="Shibata T."/>
            <person name="Feng M."/>
            <person name="Maeda T."/>
            <person name="Schwartz J.A."/>
            <person name="Shigenobu S."/>
            <person name="Lundholm N."/>
            <person name="Nishiyama T."/>
            <person name="Yang H."/>
            <person name="Hasebe M."/>
            <person name="Li S."/>
            <person name="Pierce S.K."/>
            <person name="Wang J."/>
        </authorList>
    </citation>
    <scope>NUCLEOTIDE SEQUENCE [LARGE SCALE GENOMIC DNA]</scope>
    <source>
        <strain evidence="4">EC2010</strain>
        <tissue evidence="4">Whole organism of an adult</tissue>
    </source>
</reference>
<comment type="function">
    <text evidence="2">May mediate accelerated ATP-independent bidirectional transbilayer migration of phospholipids upon binding calcium ions that results in a loss of phospholipid asymmetry in the plasma membrane.</text>
</comment>
<keyword evidence="2" id="KW-0564">Palmitate</keyword>
<feature type="region of interest" description="Disordered" evidence="3">
    <location>
        <begin position="1"/>
        <end position="86"/>
    </location>
</feature>
<evidence type="ECO:0000256" key="1">
    <source>
        <dbReference type="ARBA" id="ARBA00005350"/>
    </source>
</evidence>
<dbReference type="InterPro" id="IPR005552">
    <property type="entry name" value="Scramblase"/>
</dbReference>
<evidence type="ECO:0000256" key="3">
    <source>
        <dbReference type="SAM" id="MobiDB-lite"/>
    </source>
</evidence>
<keyword evidence="2" id="KW-0106">Calcium</keyword>
<organism evidence="4 5">
    <name type="scientific">Elysia chlorotica</name>
    <name type="common">Eastern emerald elysia</name>
    <name type="synonym">Sea slug</name>
    <dbReference type="NCBI Taxonomy" id="188477"/>
    <lineage>
        <taxon>Eukaryota</taxon>
        <taxon>Metazoa</taxon>
        <taxon>Spiralia</taxon>
        <taxon>Lophotrochozoa</taxon>
        <taxon>Mollusca</taxon>
        <taxon>Gastropoda</taxon>
        <taxon>Heterobranchia</taxon>
        <taxon>Euthyneura</taxon>
        <taxon>Panpulmonata</taxon>
        <taxon>Sacoglossa</taxon>
        <taxon>Placobranchoidea</taxon>
        <taxon>Plakobranchidae</taxon>
        <taxon>Elysia</taxon>
    </lineage>
</organism>
<accession>A0A3S0ZMQ2</accession>
<proteinExistence type="inferred from homology"/>
<feature type="compositionally biased region" description="Polar residues" evidence="3">
    <location>
        <begin position="1"/>
        <end position="12"/>
    </location>
</feature>
<protein>
    <recommendedName>
        <fullName evidence="2">Phospholipid scramblase</fullName>
    </recommendedName>
</protein>
<evidence type="ECO:0000256" key="2">
    <source>
        <dbReference type="RuleBase" id="RU363116"/>
    </source>
</evidence>
<dbReference type="OrthoDB" id="191150at2759"/>
<dbReference type="PANTHER" id="PTHR23248:SF9">
    <property type="entry name" value="PHOSPHOLIPID SCRAMBLASE"/>
    <property type="match status" value="1"/>
</dbReference>
<dbReference type="PANTHER" id="PTHR23248">
    <property type="entry name" value="PHOSPHOLIPID SCRAMBLASE-RELATED"/>
    <property type="match status" value="1"/>
</dbReference>
<dbReference type="AlphaFoldDB" id="A0A3S0ZMQ2"/>
<feature type="compositionally biased region" description="Low complexity" evidence="3">
    <location>
        <begin position="27"/>
        <end position="37"/>
    </location>
</feature>
<keyword evidence="5" id="KW-1185">Reference proteome</keyword>